<proteinExistence type="predicted"/>
<reference evidence="2 3" key="1">
    <citation type="submission" date="2023-03" db="EMBL/GenBank/DDBJ databases">
        <title>Draft genome sequence of type strain Streptomyces ferralitis JCM 14344.</title>
        <authorList>
            <person name="Klaysubun C."/>
            <person name="Duangmal K."/>
        </authorList>
    </citation>
    <scope>NUCLEOTIDE SEQUENCE [LARGE SCALE GENOMIC DNA]</scope>
    <source>
        <strain evidence="2 3">JCM 14344</strain>
    </source>
</reference>
<accession>A0ABT5ZC28</accession>
<dbReference type="RefSeq" id="WP_275822971.1">
    <property type="nucleotide sequence ID" value="NZ_BAAANM010000048.1"/>
</dbReference>
<sequence length="71" mass="7127">MRTRRPLGHGPDDPDAADALQALRVGRPATVAELAAAAAEVVGHGHADPGAKLPAATPQAERRSLGDGPSS</sequence>
<evidence type="ECO:0000256" key="1">
    <source>
        <dbReference type="SAM" id="MobiDB-lite"/>
    </source>
</evidence>
<gene>
    <name evidence="2" type="ORF">P2L57_38485</name>
</gene>
<evidence type="ECO:0000313" key="3">
    <source>
        <dbReference type="Proteomes" id="UP001220022"/>
    </source>
</evidence>
<feature type="region of interest" description="Disordered" evidence="1">
    <location>
        <begin position="43"/>
        <end position="71"/>
    </location>
</feature>
<organism evidence="2 3">
    <name type="scientific">Streptantibioticus ferralitis</name>
    <dbReference type="NCBI Taxonomy" id="236510"/>
    <lineage>
        <taxon>Bacteria</taxon>
        <taxon>Bacillati</taxon>
        <taxon>Actinomycetota</taxon>
        <taxon>Actinomycetes</taxon>
        <taxon>Kitasatosporales</taxon>
        <taxon>Streptomycetaceae</taxon>
        <taxon>Streptantibioticus</taxon>
    </lineage>
</organism>
<dbReference type="Proteomes" id="UP001220022">
    <property type="component" value="Unassembled WGS sequence"/>
</dbReference>
<evidence type="ECO:0000313" key="2">
    <source>
        <dbReference type="EMBL" id="MDF2261401.1"/>
    </source>
</evidence>
<dbReference type="EMBL" id="JARHTQ010000057">
    <property type="protein sequence ID" value="MDF2261401.1"/>
    <property type="molecule type" value="Genomic_DNA"/>
</dbReference>
<protein>
    <submittedName>
        <fullName evidence="2">Uncharacterized protein</fullName>
    </submittedName>
</protein>
<name>A0ABT5ZC28_9ACTN</name>
<comment type="caution">
    <text evidence="2">The sequence shown here is derived from an EMBL/GenBank/DDBJ whole genome shotgun (WGS) entry which is preliminary data.</text>
</comment>
<keyword evidence="3" id="KW-1185">Reference proteome</keyword>